<dbReference type="SMART" id="SM00257">
    <property type="entry name" value="LysM"/>
    <property type="match status" value="3"/>
</dbReference>
<protein>
    <submittedName>
        <fullName evidence="4">Membrane-bound lytic murein transglycosylase D</fullName>
    </submittedName>
</protein>
<keyword evidence="2" id="KW-0732">Signal</keyword>
<feature type="domain" description="LysM" evidence="3">
    <location>
        <begin position="649"/>
        <end position="692"/>
    </location>
</feature>
<name>A0A2T0T886_9BACT</name>
<dbReference type="Gene3D" id="3.10.350.10">
    <property type="entry name" value="LysM domain"/>
    <property type="match status" value="3"/>
</dbReference>
<dbReference type="EMBL" id="PVTE01000005">
    <property type="protein sequence ID" value="PRY41877.1"/>
    <property type="molecule type" value="Genomic_DNA"/>
</dbReference>
<dbReference type="SUPFAM" id="SSF54106">
    <property type="entry name" value="LysM domain"/>
    <property type="match status" value="3"/>
</dbReference>
<feature type="compositionally biased region" description="Low complexity" evidence="1">
    <location>
        <begin position="474"/>
        <end position="493"/>
    </location>
</feature>
<dbReference type="RefSeq" id="WP_106137086.1">
    <property type="nucleotide sequence ID" value="NZ_PVTE01000005.1"/>
</dbReference>
<dbReference type="Proteomes" id="UP000238375">
    <property type="component" value="Unassembled WGS sequence"/>
</dbReference>
<organism evidence="4 5">
    <name type="scientific">Spirosoma oryzae</name>
    <dbReference type="NCBI Taxonomy" id="1469603"/>
    <lineage>
        <taxon>Bacteria</taxon>
        <taxon>Pseudomonadati</taxon>
        <taxon>Bacteroidota</taxon>
        <taxon>Cytophagia</taxon>
        <taxon>Cytophagales</taxon>
        <taxon>Cytophagaceae</taxon>
        <taxon>Spirosoma</taxon>
    </lineage>
</organism>
<evidence type="ECO:0000313" key="5">
    <source>
        <dbReference type="Proteomes" id="UP000238375"/>
    </source>
</evidence>
<keyword evidence="5" id="KW-1185">Reference proteome</keyword>
<dbReference type="PROSITE" id="PS51782">
    <property type="entry name" value="LYSM"/>
    <property type="match status" value="3"/>
</dbReference>
<gene>
    <name evidence="4" type="ORF">CLV58_10577</name>
</gene>
<dbReference type="OrthoDB" id="977752at2"/>
<dbReference type="InterPro" id="IPR036779">
    <property type="entry name" value="LysM_dom_sf"/>
</dbReference>
<accession>A0A2T0T886</accession>
<feature type="domain" description="LysM" evidence="3">
    <location>
        <begin position="550"/>
        <end position="594"/>
    </location>
</feature>
<evidence type="ECO:0000256" key="2">
    <source>
        <dbReference type="SAM" id="SignalP"/>
    </source>
</evidence>
<proteinExistence type="predicted"/>
<dbReference type="Pfam" id="PF01476">
    <property type="entry name" value="LysM"/>
    <property type="match status" value="3"/>
</dbReference>
<dbReference type="InterPro" id="IPR018392">
    <property type="entry name" value="LysM"/>
</dbReference>
<dbReference type="AlphaFoldDB" id="A0A2T0T886"/>
<sequence>MKRTSWKQLVFGCLLVVRWFAADGQTVPQVSFDVEFAGVTVHINEAARTLIQQEINTMYADRPALLRDLEALRQLTPLLEARLADDKLPIDFRYVSLPFSTTSDVGYWGLTIDEAGKLKLRIDPSVDERLHPILSTDAVVDRLSELQLQSGNYAQTLLYYLQGVSPADRKPGSRYATYLLLTEKNPPLLWKILARKFVVEREEPTFRPGQLYVLFDYPNGSGQTIASIARQLGLDEDRFEPFNQWLKTTVIPTEKRYPVLVRVTAEEFPQVRSLSQGKAQAGNKQPADVGFPVLVKKPLAPTSLYGQAVYYTINGLPGIQAQSCDNVITLAYYGRKPVERFIADNDLTAQDVILPGQIYYLARKAKRAKVPFHVVQRGQTLREVANMYGVRLKSLLKFNRIPANQRVQTGRIVWLQRKRPARRPVEYQQLPETPRQYDTPADEPVAVTRPVTPAPDTLTKRTVIINPAPSVARSTTAAAPVRVSSAPASTVRAGQVTGPVRRTAPSPTPGKSIETSTQRPTKLSPNEPSTATAAPVQPDTARAEPREIVRLHIVKAGQTYSSIARQYGVAVGQLYAWNNLSERYPLEAGQEIIVGVVKVPASIVARPATRQSAKPTFVAEPKPTVVTTAPVTTASSSPAPAPTADTKVYYHVVQPGQTAYRIALINKVPVNELARWNNLKNYTIEVGQRLIIRKK</sequence>
<evidence type="ECO:0000313" key="4">
    <source>
        <dbReference type="EMBL" id="PRY41877.1"/>
    </source>
</evidence>
<evidence type="ECO:0000259" key="3">
    <source>
        <dbReference type="PROSITE" id="PS51782"/>
    </source>
</evidence>
<feature type="region of interest" description="Disordered" evidence="1">
    <location>
        <begin position="430"/>
        <end position="454"/>
    </location>
</feature>
<feature type="compositionally biased region" description="Low complexity" evidence="1">
    <location>
        <begin position="444"/>
        <end position="454"/>
    </location>
</feature>
<feature type="compositionally biased region" description="Polar residues" evidence="1">
    <location>
        <begin position="513"/>
        <end position="532"/>
    </location>
</feature>
<comment type="caution">
    <text evidence="4">The sequence shown here is derived from an EMBL/GenBank/DDBJ whole genome shotgun (WGS) entry which is preliminary data.</text>
</comment>
<reference evidence="4 5" key="1">
    <citation type="submission" date="2018-03" db="EMBL/GenBank/DDBJ databases">
        <title>Genomic Encyclopedia of Archaeal and Bacterial Type Strains, Phase II (KMG-II): from individual species to whole genera.</title>
        <authorList>
            <person name="Goeker M."/>
        </authorList>
    </citation>
    <scope>NUCLEOTIDE SEQUENCE [LARGE SCALE GENOMIC DNA]</scope>
    <source>
        <strain evidence="4 5">DSM 28354</strain>
    </source>
</reference>
<feature type="chain" id="PRO_5015603621" evidence="2">
    <location>
        <begin position="22"/>
        <end position="695"/>
    </location>
</feature>
<dbReference type="CDD" id="cd00118">
    <property type="entry name" value="LysM"/>
    <property type="match status" value="3"/>
</dbReference>
<feature type="domain" description="LysM" evidence="3">
    <location>
        <begin position="371"/>
        <end position="415"/>
    </location>
</feature>
<feature type="region of interest" description="Disordered" evidence="1">
    <location>
        <begin position="472"/>
        <end position="541"/>
    </location>
</feature>
<feature type="signal peptide" evidence="2">
    <location>
        <begin position="1"/>
        <end position="21"/>
    </location>
</feature>
<dbReference type="GO" id="GO:0008932">
    <property type="term" value="F:lytic endotransglycosylase activity"/>
    <property type="evidence" value="ECO:0007669"/>
    <property type="project" value="TreeGrafter"/>
</dbReference>
<dbReference type="PANTHER" id="PTHR33734">
    <property type="entry name" value="LYSM DOMAIN-CONTAINING GPI-ANCHORED PROTEIN 2"/>
    <property type="match status" value="1"/>
</dbReference>
<dbReference type="PANTHER" id="PTHR33734:SF22">
    <property type="entry name" value="MEMBRANE-BOUND LYTIC MUREIN TRANSGLYCOSYLASE D"/>
    <property type="match status" value="1"/>
</dbReference>
<evidence type="ECO:0000256" key="1">
    <source>
        <dbReference type="SAM" id="MobiDB-lite"/>
    </source>
</evidence>